<protein>
    <submittedName>
        <fullName evidence="2">Uncharacterized protein</fullName>
    </submittedName>
</protein>
<dbReference type="AlphaFoldDB" id="A0A1Y3AQ44"/>
<organism evidence="2 3">
    <name type="scientific">Euroglyphus maynei</name>
    <name type="common">Mayne's house dust mite</name>
    <dbReference type="NCBI Taxonomy" id="6958"/>
    <lineage>
        <taxon>Eukaryota</taxon>
        <taxon>Metazoa</taxon>
        <taxon>Ecdysozoa</taxon>
        <taxon>Arthropoda</taxon>
        <taxon>Chelicerata</taxon>
        <taxon>Arachnida</taxon>
        <taxon>Acari</taxon>
        <taxon>Acariformes</taxon>
        <taxon>Sarcoptiformes</taxon>
        <taxon>Astigmata</taxon>
        <taxon>Psoroptidia</taxon>
        <taxon>Analgoidea</taxon>
        <taxon>Pyroglyphidae</taxon>
        <taxon>Pyroglyphinae</taxon>
        <taxon>Euroglyphus</taxon>
    </lineage>
</organism>
<evidence type="ECO:0000313" key="2">
    <source>
        <dbReference type="EMBL" id="OTF70569.1"/>
    </source>
</evidence>
<feature type="region of interest" description="Disordered" evidence="1">
    <location>
        <begin position="22"/>
        <end position="42"/>
    </location>
</feature>
<evidence type="ECO:0000313" key="3">
    <source>
        <dbReference type="Proteomes" id="UP000194236"/>
    </source>
</evidence>
<sequence length="76" mass="8712">MNPLHLHLHGHAPLHCESQIALRNDEDDNNSDDSNENEYENPAINHFISNQLRHNMSQNSLESDTGINLKILNSRK</sequence>
<accession>A0A1Y3AQ44</accession>
<reference evidence="2 3" key="1">
    <citation type="submission" date="2017-03" db="EMBL/GenBank/DDBJ databases">
        <title>Genome Survey of Euroglyphus maynei.</title>
        <authorList>
            <person name="Arlian L.G."/>
            <person name="Morgan M.S."/>
            <person name="Rider S.D."/>
        </authorList>
    </citation>
    <scope>NUCLEOTIDE SEQUENCE [LARGE SCALE GENOMIC DNA]</scope>
    <source>
        <strain evidence="2">Arlian Lab</strain>
        <tissue evidence="2">Whole body</tissue>
    </source>
</reference>
<gene>
    <name evidence="2" type="ORF">BLA29_014423</name>
</gene>
<name>A0A1Y3AQ44_EURMA</name>
<comment type="caution">
    <text evidence="2">The sequence shown here is derived from an EMBL/GenBank/DDBJ whole genome shotgun (WGS) entry which is preliminary data.</text>
</comment>
<feature type="compositionally biased region" description="Acidic residues" evidence="1">
    <location>
        <begin position="25"/>
        <end position="39"/>
    </location>
</feature>
<dbReference type="Proteomes" id="UP000194236">
    <property type="component" value="Unassembled WGS sequence"/>
</dbReference>
<keyword evidence="3" id="KW-1185">Reference proteome</keyword>
<proteinExistence type="predicted"/>
<evidence type="ECO:0000256" key="1">
    <source>
        <dbReference type="SAM" id="MobiDB-lite"/>
    </source>
</evidence>
<dbReference type="EMBL" id="MUJZ01065125">
    <property type="protein sequence ID" value="OTF70569.1"/>
    <property type="molecule type" value="Genomic_DNA"/>
</dbReference>